<dbReference type="EMBL" id="NBWC01000032">
    <property type="protein sequence ID" value="ORL61636.1"/>
    <property type="molecule type" value="Genomic_DNA"/>
</dbReference>
<proteinExistence type="predicted"/>
<gene>
    <name evidence="1" type="ORF">B7H17_20420</name>
</gene>
<dbReference type="Proteomes" id="UP000193675">
    <property type="component" value="Unassembled WGS sequence"/>
</dbReference>
<dbReference type="RefSeq" id="WP_084858400.1">
    <property type="nucleotide sequence ID" value="NZ_JAOTEI010000096.1"/>
</dbReference>
<protein>
    <submittedName>
        <fullName evidence="1">Uncharacterized protein</fullName>
    </submittedName>
</protein>
<evidence type="ECO:0000313" key="2">
    <source>
        <dbReference type="Proteomes" id="UP000193675"/>
    </source>
</evidence>
<reference evidence="1 2" key="1">
    <citation type="submission" date="2017-04" db="EMBL/GenBank/DDBJ databases">
        <title>Presence of VIM-2 positive Pseudomonas species in chickens and their surrounding environment.</title>
        <authorList>
            <person name="Zhang R."/>
        </authorList>
    </citation>
    <scope>NUCLEOTIDE SEQUENCE [LARGE SCALE GENOMIC DNA]</scope>
    <source>
        <strain evidence="1 2">DZ-C18</strain>
    </source>
</reference>
<dbReference type="OrthoDB" id="6897454at2"/>
<name>A0A1X0ZQM8_PSEPU</name>
<evidence type="ECO:0000313" key="1">
    <source>
        <dbReference type="EMBL" id="ORL61636.1"/>
    </source>
</evidence>
<accession>A0A1X0ZQM8</accession>
<sequence length="118" mass="12989">MKTDFTNQDENAPFYSGSLEDLLSAIYADGCVSAQEYRAIRDEADKRIETLIGLLGSRNSTLTAYMNSMDVTMQLLQLAALQAKKAKLTDTGKAIVRDALQAQLEYLKAGTHLVLTQL</sequence>
<dbReference type="AlphaFoldDB" id="A0A1X0ZQM8"/>
<comment type="caution">
    <text evidence="1">The sequence shown here is derived from an EMBL/GenBank/DDBJ whole genome shotgun (WGS) entry which is preliminary data.</text>
</comment>
<organism evidence="1 2">
    <name type="scientific">Pseudomonas putida</name>
    <name type="common">Arthrobacter siderocapsulatus</name>
    <dbReference type="NCBI Taxonomy" id="303"/>
    <lineage>
        <taxon>Bacteria</taxon>
        <taxon>Pseudomonadati</taxon>
        <taxon>Pseudomonadota</taxon>
        <taxon>Gammaproteobacteria</taxon>
        <taxon>Pseudomonadales</taxon>
        <taxon>Pseudomonadaceae</taxon>
        <taxon>Pseudomonas</taxon>
    </lineage>
</organism>